<dbReference type="PANTHER" id="PTHR43853">
    <property type="entry name" value="3-KETOACYL-COA THIOLASE, PEROXISOMAL"/>
    <property type="match status" value="1"/>
</dbReference>
<dbReference type="STRING" id="247633.GP2143_18166"/>
<protein>
    <submittedName>
        <fullName evidence="4">Putative ketoacyl CoA thiolase</fullName>
    </submittedName>
</protein>
<accession>A0YAQ3</accession>
<dbReference type="InterPro" id="IPR020617">
    <property type="entry name" value="Thiolase_C"/>
</dbReference>
<dbReference type="Proteomes" id="UP000004931">
    <property type="component" value="Unassembled WGS sequence"/>
</dbReference>
<dbReference type="GO" id="GO:0010124">
    <property type="term" value="P:phenylacetate catabolic process"/>
    <property type="evidence" value="ECO:0007669"/>
    <property type="project" value="TreeGrafter"/>
</dbReference>
<dbReference type="GO" id="GO:0006635">
    <property type="term" value="P:fatty acid beta-oxidation"/>
    <property type="evidence" value="ECO:0007669"/>
    <property type="project" value="TreeGrafter"/>
</dbReference>
<dbReference type="eggNOG" id="COG0183">
    <property type="taxonomic scope" value="Bacteria"/>
</dbReference>
<dbReference type="SUPFAM" id="SSF53901">
    <property type="entry name" value="Thiolase-like"/>
    <property type="match status" value="1"/>
</dbReference>
<reference evidence="4 5" key="1">
    <citation type="journal article" date="2010" name="J. Bacteriol.">
        <title>Genome sequence of the oligotrophic marine Gammaproteobacterium HTCC2143, isolated from the Oregon Coast.</title>
        <authorList>
            <person name="Oh H.M."/>
            <person name="Kang I."/>
            <person name="Ferriera S."/>
            <person name="Giovannoni S.J."/>
            <person name="Cho J.C."/>
        </authorList>
    </citation>
    <scope>NUCLEOTIDE SEQUENCE [LARGE SCALE GENOMIC DNA]</scope>
    <source>
        <strain evidence="4 5">HTCC2143</strain>
    </source>
</reference>
<feature type="domain" description="Thiolase C-terminal" evidence="3">
    <location>
        <begin position="6"/>
        <end position="55"/>
    </location>
</feature>
<evidence type="ECO:0000256" key="2">
    <source>
        <dbReference type="ARBA" id="ARBA00023098"/>
    </source>
</evidence>
<keyword evidence="5" id="KW-1185">Reference proteome</keyword>
<dbReference type="InterPro" id="IPR050215">
    <property type="entry name" value="Thiolase-like_sf_Thiolase"/>
</dbReference>
<sequence length="60" mass="6494">MDCRGLFELNKAFAVWVVYCRDKGGTRKENLNVSGGAIAMSHPYGISGAPMMMHAFIGGE</sequence>
<keyword evidence="2" id="KW-0443">Lipid metabolism</keyword>
<evidence type="ECO:0000313" key="5">
    <source>
        <dbReference type="Proteomes" id="UP000004931"/>
    </source>
</evidence>
<gene>
    <name evidence="4" type="ORF">GP2143_18166</name>
</gene>
<comment type="caution">
    <text evidence="4">The sequence shown here is derived from an EMBL/GenBank/DDBJ whole genome shotgun (WGS) entry which is preliminary data.</text>
</comment>
<dbReference type="GO" id="GO:0003988">
    <property type="term" value="F:acetyl-CoA C-acyltransferase activity"/>
    <property type="evidence" value="ECO:0007669"/>
    <property type="project" value="TreeGrafter"/>
</dbReference>
<evidence type="ECO:0000313" key="4">
    <source>
        <dbReference type="EMBL" id="EAW33207.1"/>
    </source>
</evidence>
<dbReference type="Gene3D" id="3.40.47.10">
    <property type="match status" value="1"/>
</dbReference>
<dbReference type="Pfam" id="PF02803">
    <property type="entry name" value="Thiolase_C"/>
    <property type="match status" value="1"/>
</dbReference>
<dbReference type="PANTHER" id="PTHR43853:SF8">
    <property type="entry name" value="3-KETOACYL-COA THIOLASE, PEROXISOMAL"/>
    <property type="match status" value="1"/>
</dbReference>
<proteinExistence type="predicted"/>
<keyword evidence="1" id="KW-0276">Fatty acid metabolism</keyword>
<name>A0YAQ3_9GAMM</name>
<evidence type="ECO:0000259" key="3">
    <source>
        <dbReference type="Pfam" id="PF02803"/>
    </source>
</evidence>
<evidence type="ECO:0000256" key="1">
    <source>
        <dbReference type="ARBA" id="ARBA00022832"/>
    </source>
</evidence>
<dbReference type="EMBL" id="AAVT01000001">
    <property type="protein sequence ID" value="EAW33207.1"/>
    <property type="molecule type" value="Genomic_DNA"/>
</dbReference>
<dbReference type="AlphaFoldDB" id="A0YAQ3"/>
<organism evidence="4 5">
    <name type="scientific">marine gamma proteobacterium HTCC2143</name>
    <dbReference type="NCBI Taxonomy" id="247633"/>
    <lineage>
        <taxon>Bacteria</taxon>
        <taxon>Pseudomonadati</taxon>
        <taxon>Pseudomonadota</taxon>
        <taxon>Gammaproteobacteria</taxon>
        <taxon>Cellvibrionales</taxon>
        <taxon>Spongiibacteraceae</taxon>
        <taxon>BD1-7 clade</taxon>
    </lineage>
</organism>
<dbReference type="InterPro" id="IPR016039">
    <property type="entry name" value="Thiolase-like"/>
</dbReference>